<feature type="chain" id="PRO_5044639759" evidence="3">
    <location>
        <begin position="18"/>
        <end position="1316"/>
    </location>
</feature>
<evidence type="ECO:0000313" key="6">
    <source>
        <dbReference type="RefSeq" id="XP_026749742.2"/>
    </source>
</evidence>
<dbReference type="Gene3D" id="2.30.230.10">
    <property type="entry name" value="Lipovitellin, beta-sheet shell regions, chain A"/>
    <property type="match status" value="1"/>
</dbReference>
<dbReference type="PROSITE" id="PS51211">
    <property type="entry name" value="VITELLOGENIN"/>
    <property type="match status" value="1"/>
</dbReference>
<organism evidence="5 6">
    <name type="scientific">Galleria mellonella</name>
    <name type="common">Greater wax moth</name>
    <dbReference type="NCBI Taxonomy" id="7137"/>
    <lineage>
        <taxon>Eukaryota</taxon>
        <taxon>Metazoa</taxon>
        <taxon>Ecdysozoa</taxon>
        <taxon>Arthropoda</taxon>
        <taxon>Hexapoda</taxon>
        <taxon>Insecta</taxon>
        <taxon>Pterygota</taxon>
        <taxon>Neoptera</taxon>
        <taxon>Endopterygota</taxon>
        <taxon>Lepidoptera</taxon>
        <taxon>Glossata</taxon>
        <taxon>Ditrysia</taxon>
        <taxon>Pyraloidea</taxon>
        <taxon>Pyralidae</taxon>
        <taxon>Galleriinae</taxon>
        <taxon>Galleria</taxon>
    </lineage>
</organism>
<dbReference type="RefSeq" id="XP_026749742.2">
    <property type="nucleotide sequence ID" value="XM_026893941.3"/>
</dbReference>
<dbReference type="SMART" id="SM00638">
    <property type="entry name" value="LPD_N"/>
    <property type="match status" value="1"/>
</dbReference>
<dbReference type="GO" id="GO:0005319">
    <property type="term" value="F:lipid transporter activity"/>
    <property type="evidence" value="ECO:0007669"/>
    <property type="project" value="InterPro"/>
</dbReference>
<dbReference type="KEGG" id="gmw:113510482"/>
<dbReference type="SMART" id="SM01169">
    <property type="entry name" value="DUF1943"/>
    <property type="match status" value="1"/>
</dbReference>
<dbReference type="Proteomes" id="UP001652740">
    <property type="component" value="Unplaced"/>
</dbReference>
<keyword evidence="1 3" id="KW-0732">Signal</keyword>
<dbReference type="InterPro" id="IPR015255">
    <property type="entry name" value="Vitellinogen_open_b-sht"/>
</dbReference>
<dbReference type="SUPFAM" id="SSF48431">
    <property type="entry name" value="Lipovitellin-phosvitin complex, superhelical domain"/>
    <property type="match status" value="1"/>
</dbReference>
<feature type="domain" description="Vitellogenin" evidence="4">
    <location>
        <begin position="26"/>
        <end position="653"/>
    </location>
</feature>
<protein>
    <submittedName>
        <fullName evidence="6 7">Uncharacterized protein LOC113510482</fullName>
    </submittedName>
</protein>
<gene>
    <name evidence="6 7" type="primary">LOC113510482</name>
</gene>
<evidence type="ECO:0000256" key="1">
    <source>
        <dbReference type="ARBA" id="ARBA00022729"/>
    </source>
</evidence>
<evidence type="ECO:0000313" key="7">
    <source>
        <dbReference type="RefSeq" id="XP_026749749.2"/>
    </source>
</evidence>
<dbReference type="Pfam" id="PF09172">
    <property type="entry name" value="Vit_open_b-sht"/>
    <property type="match status" value="1"/>
</dbReference>
<reference evidence="6 7" key="1">
    <citation type="submission" date="2025-05" db="UniProtKB">
        <authorList>
            <consortium name="RefSeq"/>
        </authorList>
    </citation>
    <scope>IDENTIFICATION</scope>
    <source>
        <tissue evidence="6 7">Whole larvae</tissue>
    </source>
</reference>
<accession>A0A6J1WG68</accession>
<dbReference type="InterPro" id="IPR001747">
    <property type="entry name" value="Vitellogenin_N"/>
</dbReference>
<dbReference type="Pfam" id="PF01347">
    <property type="entry name" value="Vitellogenin_N"/>
    <property type="match status" value="1"/>
</dbReference>
<evidence type="ECO:0000256" key="3">
    <source>
        <dbReference type="SAM" id="SignalP"/>
    </source>
</evidence>
<evidence type="ECO:0000313" key="5">
    <source>
        <dbReference type="Proteomes" id="UP001652740"/>
    </source>
</evidence>
<evidence type="ECO:0000256" key="2">
    <source>
        <dbReference type="PROSITE-ProRule" id="PRU00557"/>
    </source>
</evidence>
<name>A0A6J1WG68_GALME</name>
<dbReference type="InterPro" id="IPR011030">
    <property type="entry name" value="Lipovitellin_superhlx_dom"/>
</dbReference>
<comment type="caution">
    <text evidence="2">Lacks conserved residue(s) required for the propagation of feature annotation.</text>
</comment>
<keyword evidence="5" id="KW-1185">Reference proteome</keyword>
<dbReference type="PANTHER" id="PTHR23345">
    <property type="entry name" value="VITELLOGENIN-RELATED"/>
    <property type="match status" value="1"/>
</dbReference>
<dbReference type="GeneID" id="113510482"/>
<proteinExistence type="predicted"/>
<evidence type="ECO:0000259" key="4">
    <source>
        <dbReference type="PROSITE" id="PS51211"/>
    </source>
</evidence>
<dbReference type="PANTHER" id="PTHR23345:SF33">
    <property type="entry name" value="CROSSVEINLESS D"/>
    <property type="match status" value="1"/>
</dbReference>
<dbReference type="RefSeq" id="XP_026749749.2">
    <property type="nucleotide sequence ID" value="XM_026893948.3"/>
</dbReference>
<dbReference type="SUPFAM" id="SSF56968">
    <property type="entry name" value="Lipovitellin-phosvitin complex, beta-sheet shell regions"/>
    <property type="match status" value="2"/>
</dbReference>
<feature type="signal peptide" evidence="3">
    <location>
        <begin position="1"/>
        <end position="17"/>
    </location>
</feature>
<sequence>MFFRGVLFLIGLVSTTASPSGLQLLFPEHKQYIYLVKTTVSTGIAERTTYWTLDGRLTVTVANNFTRARLQLENLKASSFSKNEHSSGQSEESEKYLTQPWEVDYNDNGFVESIYVGSEPVWATNVKRALSLNFQINKKTGTYVVDEPCLHHSCTSVYTVSGNRIEKYTNQKITSSETEFLWSSVPTVTQFIGRSYPESMSTAERVYEVDDAKGLISLDLKGTLQYKLNNHILNVISELFLYYETYRPIQDTKELGLNKTTIIYKTSDFSYPSNGIRNVSQDQLKNRTLEILLKIATKGIDTDNVVRNASLIHNLDLSNLLNTIAQLDYNHLVLLFEDLILGTSYELETARNIFLEMLPYAKSNDCAKFVKYLVMEKKEKIEDAAILSLIRKLPFNVAIYNQALLEELEVFTKLGLDFNPEIRRAGILSFGILVHKTRAAWSVKQDYMDYIVVKYFRMYSDCPQYVDRLIWLQGLCNIGFSAMEYTNVIFGDPTKHKYERLWAAFGSSNSIPEEPYEVLKTALPILTNDTEPVQLRIAAIHMFLSSTTIRESDFLYIHNYIKNSTDNRLKSFWYSSVINMDENKSFAGYRVASYYVPYIIKQVSKPDSVYWATQNTIFSDDSGAALQLLSIGDETMVPSFVGAKVSTGGVRSHQTSIYLVAQGVSTNIYKRFKYFNVENMMMDLLKVKLQDLNAWAQKLPEDVHIDVVVKMQDMTVYAAHVNRTQFDAWSGLHIITSVIEFLRLGSHINQQVIHLPAQMEVHLPSVLGIPIRLQSSSTSFTSIRGNLSATGDIVINNDLHLRYQGTAMTSLSTDGLILQSEHTVRVQSSVVAYLPMKFNMTTSKEGITWSNVVGQKGGIAMHTRTQISKQTDEELNVYTITNDEEVETDAFSDCSHEVTGFELLDQLFAYNNDQLGILTSLKQTLLFLKGMVQSSSPPPSSCGILLPPQRITTDDKVLDITVKILNTTDFWDDGMLIDLSSEVKYFSHEKPEAVSVDVKADLKIRTEDENTTVLYTVKGHQADVPDFSICFEQHDYIHKSLDHDITSVPVNYEGHMTLKLDNKPTCTADPTQMMKLAYNGRPRNVSGSKERYFAFDGVTKNVPLVSLLSAFNAESVVAVLQQSGAANDMNMQFSGILKEEDGLATLRVNNASEIKFKSPDLGWYLDSWTNKQVLKKLGLYKECRLQEGIVQTLDSTVVQLAPMKCERSVVLADCSTRPRFAVIRRSHGSLVVYSGGHYVEVRREGPGYDPGTVHDKHGANKFHIQQNDNTIKITAIDTDVEVYVKYLETVILLPSAYMTSVCGECTGHNLEPPKVC</sequence>
<dbReference type="InterPro" id="IPR050733">
    <property type="entry name" value="Vitellogenin/Apolipophorin"/>
</dbReference>
<dbReference type="InterPro" id="IPR015816">
    <property type="entry name" value="Vitellinogen_b-sht_N"/>
</dbReference>
<dbReference type="InterPro" id="IPR015819">
    <property type="entry name" value="Lipid_transp_b-sht_shell"/>
</dbReference>
<dbReference type="Gene3D" id="1.25.10.20">
    <property type="entry name" value="Vitellinogen, superhelical"/>
    <property type="match status" value="1"/>
</dbReference>